<accession>A0A0K0G4T4</accession>
<evidence type="ECO:0000313" key="4">
    <source>
        <dbReference type="Proteomes" id="UP000035680"/>
    </source>
</evidence>
<dbReference type="AlphaFoldDB" id="A0A0K0G4T4"/>
<keyword evidence="3" id="KW-0732">Signal</keyword>
<feature type="chain" id="PRO_5005330524" evidence="3">
    <location>
        <begin position="32"/>
        <end position="469"/>
    </location>
</feature>
<evidence type="ECO:0000256" key="1">
    <source>
        <dbReference type="SAM" id="MobiDB-lite"/>
    </source>
</evidence>
<keyword evidence="2" id="KW-1133">Transmembrane helix</keyword>
<keyword evidence="4" id="KW-1185">Reference proteome</keyword>
<feature type="signal peptide" evidence="3">
    <location>
        <begin position="1"/>
        <end position="31"/>
    </location>
</feature>
<dbReference type="WBParaSite" id="SVE_1974500.1">
    <property type="protein sequence ID" value="SVE_1974500.1"/>
    <property type="gene ID" value="SVE_1974500"/>
</dbReference>
<keyword evidence="2" id="KW-0472">Membrane</keyword>
<keyword evidence="2" id="KW-0812">Transmembrane</keyword>
<dbReference type="Proteomes" id="UP000035680">
    <property type="component" value="Unassembled WGS sequence"/>
</dbReference>
<evidence type="ECO:0000256" key="3">
    <source>
        <dbReference type="SAM" id="SignalP"/>
    </source>
</evidence>
<sequence>MILSLKMKNIIIGTLIVTFLSTIPFSPSICAQYNNNNRYTNQRYQQTNQINGGMYGQQNYQRSGNTGGLLYTQNNGKQQGLISANPSRSDSTIGSGPGPVEIGAEVYVKLNSYNNPTLVMPNSTTCTCPTGKVCPYLEPNRVPCNFGFTIVMSNVEGEVKYLSSEFFPSTGYLELTSQGIETKVNMGSKPTSIDIFVHQFGVVINSETGALERFQYLYHVDTFVLPTRNITAAPAGGSPNKQIPTLTGQLVGSTLTLEYYTQCLNNRVGPNCDIVCESTPSPSSNQILCYSNTTGYAYTCAPGSTFASLAPNCTICPNGIVNGTCSGTVVISDYELGLVPSGFRIATIVLGCLLGLSLIFILFLIILFCIMRNRYAKESNNKKYTSSGYVKVNSSDNTLLGERKKYSGQQNNFTGEGEWSGKPAPIKNGVPTILSTVTNTTPHDVRDGGNYSDDGNRSGHFSVRREAQV</sequence>
<organism evidence="4 5">
    <name type="scientific">Strongyloides venezuelensis</name>
    <name type="common">Threadworm</name>
    <dbReference type="NCBI Taxonomy" id="75913"/>
    <lineage>
        <taxon>Eukaryota</taxon>
        <taxon>Metazoa</taxon>
        <taxon>Ecdysozoa</taxon>
        <taxon>Nematoda</taxon>
        <taxon>Chromadorea</taxon>
        <taxon>Rhabditida</taxon>
        <taxon>Tylenchina</taxon>
        <taxon>Panagrolaimomorpha</taxon>
        <taxon>Strongyloidoidea</taxon>
        <taxon>Strongyloididae</taxon>
        <taxon>Strongyloides</taxon>
    </lineage>
</organism>
<name>A0A0K0G4T4_STRVS</name>
<evidence type="ECO:0000256" key="2">
    <source>
        <dbReference type="SAM" id="Phobius"/>
    </source>
</evidence>
<protein>
    <submittedName>
        <fullName evidence="5">Uncharacterized protein</fullName>
    </submittedName>
</protein>
<feature type="transmembrane region" description="Helical" evidence="2">
    <location>
        <begin position="345"/>
        <end position="370"/>
    </location>
</feature>
<proteinExistence type="predicted"/>
<feature type="region of interest" description="Disordered" evidence="1">
    <location>
        <begin position="437"/>
        <end position="469"/>
    </location>
</feature>
<reference evidence="5" key="2">
    <citation type="submission" date="2015-08" db="UniProtKB">
        <authorList>
            <consortium name="WormBaseParasite"/>
        </authorList>
    </citation>
    <scope>IDENTIFICATION</scope>
</reference>
<reference evidence="4" key="1">
    <citation type="submission" date="2014-07" db="EMBL/GenBank/DDBJ databases">
        <authorList>
            <person name="Martin A.A"/>
            <person name="De Silva N."/>
        </authorList>
    </citation>
    <scope>NUCLEOTIDE SEQUENCE</scope>
</reference>
<evidence type="ECO:0000313" key="5">
    <source>
        <dbReference type="WBParaSite" id="SVE_1974500.1"/>
    </source>
</evidence>